<proteinExistence type="predicted"/>
<dbReference type="SUPFAM" id="SSF51735">
    <property type="entry name" value="NAD(P)-binding Rossmann-fold domains"/>
    <property type="match status" value="1"/>
</dbReference>
<evidence type="ECO:0000313" key="3">
    <source>
        <dbReference type="Proteomes" id="UP000807825"/>
    </source>
</evidence>
<feature type="non-terminal residue" evidence="2">
    <location>
        <position position="166"/>
    </location>
</feature>
<dbReference type="InterPro" id="IPR036291">
    <property type="entry name" value="NAD(P)-bd_dom_sf"/>
</dbReference>
<dbReference type="PANTHER" id="PTHR42793:SF1">
    <property type="entry name" value="PEPTIDYL-LYSINE N-ACETYLTRANSFERASE PATZ"/>
    <property type="match status" value="1"/>
</dbReference>
<reference evidence="2" key="1">
    <citation type="submission" date="2020-07" db="EMBL/GenBank/DDBJ databases">
        <title>Huge and variable diversity of episymbiotic CPR bacteria and DPANN archaea in groundwater ecosystems.</title>
        <authorList>
            <person name="He C.Y."/>
            <person name="Keren R."/>
            <person name="Whittaker M."/>
            <person name="Farag I.F."/>
            <person name="Doudna J."/>
            <person name="Cate J.H.D."/>
            <person name="Banfield J.F."/>
        </authorList>
    </citation>
    <scope>NUCLEOTIDE SEQUENCE</scope>
    <source>
        <strain evidence="2">NC_groundwater_1664_Pr3_B-0.1um_52_9</strain>
    </source>
</reference>
<feature type="domain" description="Rhodanese" evidence="1">
    <location>
        <begin position="88"/>
        <end position="119"/>
    </location>
</feature>
<dbReference type="Pfam" id="PF13380">
    <property type="entry name" value="CoA_binding_2"/>
    <property type="match status" value="1"/>
</dbReference>
<comment type="caution">
    <text evidence="2">The sequence shown here is derived from an EMBL/GenBank/DDBJ whole genome shotgun (WGS) entry which is preliminary data.</text>
</comment>
<dbReference type="InterPro" id="IPR003781">
    <property type="entry name" value="CoA-bd"/>
</dbReference>
<protein>
    <submittedName>
        <fullName evidence="2">CoA-binding protein</fullName>
    </submittedName>
</protein>
<name>A0A9D6V520_9BACT</name>
<dbReference type="AlphaFoldDB" id="A0A9D6V520"/>
<evidence type="ECO:0000259" key="1">
    <source>
        <dbReference type="PROSITE" id="PS50206"/>
    </source>
</evidence>
<dbReference type="PROSITE" id="PS50206">
    <property type="entry name" value="RHODANESE_3"/>
    <property type="match status" value="1"/>
</dbReference>
<sequence>MDQSFRNRLDRMFAPRSIAVIGAGATQDKVGHAIMDSIVTGGYPGPVYPIHPRYEEILGHRVYKDVADIPEVPDLAVVALNQHSTIEMTARLREMGVAGASIIAGGYSEMGSDGTALQAKLKDAAGDMPVVGPNTLGFLNARAKLNVTFYPRILNPGHVSFLSQSG</sequence>
<gene>
    <name evidence="2" type="ORF">HY912_07340</name>
</gene>
<accession>A0A9D6V520</accession>
<dbReference type="EMBL" id="JACRDE010000204">
    <property type="protein sequence ID" value="MBI5249292.1"/>
    <property type="molecule type" value="Genomic_DNA"/>
</dbReference>
<organism evidence="2 3">
    <name type="scientific">Desulfomonile tiedjei</name>
    <dbReference type="NCBI Taxonomy" id="2358"/>
    <lineage>
        <taxon>Bacteria</taxon>
        <taxon>Pseudomonadati</taxon>
        <taxon>Thermodesulfobacteriota</taxon>
        <taxon>Desulfomonilia</taxon>
        <taxon>Desulfomonilales</taxon>
        <taxon>Desulfomonilaceae</taxon>
        <taxon>Desulfomonile</taxon>
    </lineage>
</organism>
<evidence type="ECO:0000313" key="2">
    <source>
        <dbReference type="EMBL" id="MBI5249292.1"/>
    </source>
</evidence>
<dbReference type="SMART" id="SM00881">
    <property type="entry name" value="CoA_binding"/>
    <property type="match status" value="1"/>
</dbReference>
<dbReference type="InterPro" id="IPR001763">
    <property type="entry name" value="Rhodanese-like_dom"/>
</dbReference>
<dbReference type="PANTHER" id="PTHR42793">
    <property type="entry name" value="COA BINDING DOMAIN CONTAINING PROTEIN"/>
    <property type="match status" value="1"/>
</dbReference>
<dbReference type="Gene3D" id="3.40.50.720">
    <property type="entry name" value="NAD(P)-binding Rossmann-like Domain"/>
    <property type="match status" value="1"/>
</dbReference>
<dbReference type="Proteomes" id="UP000807825">
    <property type="component" value="Unassembled WGS sequence"/>
</dbReference>